<dbReference type="Gene3D" id="2.40.50.1020">
    <property type="entry name" value="LytTr DNA-binding domain"/>
    <property type="match status" value="1"/>
</dbReference>
<dbReference type="SUPFAM" id="SSF52172">
    <property type="entry name" value="CheY-like"/>
    <property type="match status" value="1"/>
</dbReference>
<dbReference type="GO" id="GO:0000156">
    <property type="term" value="F:phosphorelay response regulator activity"/>
    <property type="evidence" value="ECO:0007669"/>
    <property type="project" value="InterPro"/>
</dbReference>
<evidence type="ECO:0000313" key="7">
    <source>
        <dbReference type="Proteomes" id="UP000613208"/>
    </source>
</evidence>
<feature type="modified residue" description="4-aspartylphosphate" evidence="3">
    <location>
        <position position="60"/>
    </location>
</feature>
<dbReference type="AlphaFoldDB" id="A0A916VC12"/>
<evidence type="ECO:0000256" key="2">
    <source>
        <dbReference type="ARBA" id="ARBA00024867"/>
    </source>
</evidence>
<dbReference type="InterPro" id="IPR007492">
    <property type="entry name" value="LytTR_DNA-bd_dom"/>
</dbReference>
<reference evidence="6" key="1">
    <citation type="submission" date="2020-06" db="EMBL/GenBank/DDBJ databases">
        <title>Characterization of fructooligosaccharide metabolism and fructooligosaccharide-degrading enzymes in human commensal butyrate producers.</title>
        <authorList>
            <person name="Tanno H."/>
            <person name="Fujii T."/>
            <person name="Hirano K."/>
            <person name="Maeno S."/>
            <person name="Tonozuka T."/>
            <person name="Sakamoto M."/>
            <person name="Ohkuma M."/>
            <person name="Tochio T."/>
            <person name="Endo A."/>
        </authorList>
    </citation>
    <scope>NUCLEOTIDE SEQUENCE</scope>
    <source>
        <strain evidence="6">JCM 17466</strain>
    </source>
</reference>
<dbReference type="Proteomes" id="UP000613208">
    <property type="component" value="Unassembled WGS sequence"/>
</dbReference>
<dbReference type="GO" id="GO:0003677">
    <property type="term" value="F:DNA binding"/>
    <property type="evidence" value="ECO:0007669"/>
    <property type="project" value="UniProtKB-KW"/>
</dbReference>
<dbReference type="PROSITE" id="PS50930">
    <property type="entry name" value="HTH_LYTTR"/>
    <property type="match status" value="1"/>
</dbReference>
<dbReference type="PANTHER" id="PTHR37299">
    <property type="entry name" value="TRANSCRIPTIONAL REGULATOR-RELATED"/>
    <property type="match status" value="1"/>
</dbReference>
<dbReference type="PANTHER" id="PTHR37299:SF1">
    <property type="entry name" value="STAGE 0 SPORULATION PROTEIN A HOMOLOG"/>
    <property type="match status" value="1"/>
</dbReference>
<keyword evidence="3" id="KW-0597">Phosphoprotein</keyword>
<evidence type="ECO:0000313" key="6">
    <source>
        <dbReference type="EMBL" id="GFO84639.1"/>
    </source>
</evidence>
<gene>
    <name evidence="6" type="primary">rgbR_3</name>
    <name evidence="6" type="ORF">ANBU17_09860</name>
</gene>
<sequence length="248" mass="28936">MYYIAVFDGNKDSSQSTNLLLNTILHELTFEYSIDTYCYEEELIQVIRENPAFYDIVFVDVPPDNTAPISLCRDLNALHMTARIVLISSVADYVFDGYDIGALNYLIKPIDRSKLKRLLYADYQSNCLSRKILVPVGAGHIQLSPDYIVFLEVINKTVRVRYEKDEEFLKSTLSSIKEYFEPFYFLQCHRSYLINPKFIKQIMRTSLIMTNGDTVPISKYRYKELINRFHDYLQPPRSRSSDSQSKNP</sequence>
<evidence type="ECO:0000256" key="3">
    <source>
        <dbReference type="PROSITE-ProRule" id="PRU00169"/>
    </source>
</evidence>
<dbReference type="Gene3D" id="3.40.50.2300">
    <property type="match status" value="1"/>
</dbReference>
<dbReference type="InterPro" id="IPR011006">
    <property type="entry name" value="CheY-like_superfamily"/>
</dbReference>
<feature type="domain" description="HTH LytTR-type" evidence="5">
    <location>
        <begin position="132"/>
        <end position="231"/>
    </location>
</feature>
<evidence type="ECO:0000256" key="1">
    <source>
        <dbReference type="ARBA" id="ARBA00018672"/>
    </source>
</evidence>
<dbReference type="InterPro" id="IPR001789">
    <property type="entry name" value="Sig_transdc_resp-reg_receiver"/>
</dbReference>
<protein>
    <recommendedName>
        <fullName evidence="1">Stage 0 sporulation protein A homolog</fullName>
    </recommendedName>
</protein>
<comment type="caution">
    <text evidence="6">The sequence shown here is derived from an EMBL/GenBank/DDBJ whole genome shotgun (WGS) entry which is preliminary data.</text>
</comment>
<name>A0A916VC12_9FIRM</name>
<keyword evidence="6" id="KW-0238">DNA-binding</keyword>
<dbReference type="Pfam" id="PF04397">
    <property type="entry name" value="LytTR"/>
    <property type="match status" value="1"/>
</dbReference>
<organism evidence="6 7">
    <name type="scientific">Anaerostipes butyraticus</name>
    <dbReference type="NCBI Taxonomy" id="645466"/>
    <lineage>
        <taxon>Bacteria</taxon>
        <taxon>Bacillati</taxon>
        <taxon>Bacillota</taxon>
        <taxon>Clostridia</taxon>
        <taxon>Lachnospirales</taxon>
        <taxon>Lachnospiraceae</taxon>
        <taxon>Anaerostipes</taxon>
    </lineage>
</organism>
<dbReference type="EMBL" id="BLYI01000024">
    <property type="protein sequence ID" value="GFO84639.1"/>
    <property type="molecule type" value="Genomic_DNA"/>
</dbReference>
<proteinExistence type="predicted"/>
<evidence type="ECO:0000259" key="4">
    <source>
        <dbReference type="PROSITE" id="PS50110"/>
    </source>
</evidence>
<dbReference type="SMART" id="SM00850">
    <property type="entry name" value="LytTR"/>
    <property type="match status" value="1"/>
</dbReference>
<comment type="function">
    <text evidence="2">May play the central regulatory role in sporulation. It may be an element of the effector pathway responsible for the activation of sporulation genes in response to nutritional stress. Spo0A may act in concert with spo0H (a sigma factor) to control the expression of some genes that are critical to the sporulation process.</text>
</comment>
<dbReference type="RefSeq" id="WP_201310358.1">
    <property type="nucleotide sequence ID" value="NZ_BLYI01000024.1"/>
</dbReference>
<accession>A0A916VC12</accession>
<evidence type="ECO:0000259" key="5">
    <source>
        <dbReference type="PROSITE" id="PS50930"/>
    </source>
</evidence>
<feature type="domain" description="Response regulatory" evidence="4">
    <location>
        <begin position="3"/>
        <end position="123"/>
    </location>
</feature>
<keyword evidence="7" id="KW-1185">Reference proteome</keyword>
<dbReference type="PROSITE" id="PS50110">
    <property type="entry name" value="RESPONSE_REGULATORY"/>
    <property type="match status" value="1"/>
</dbReference>
<dbReference type="InterPro" id="IPR046947">
    <property type="entry name" value="LytR-like"/>
</dbReference>
<dbReference type="Pfam" id="PF00072">
    <property type="entry name" value="Response_reg"/>
    <property type="match status" value="1"/>
</dbReference>